<evidence type="ECO:0000313" key="2">
    <source>
        <dbReference type="EMBL" id="ORY54793.1"/>
    </source>
</evidence>
<keyword evidence="1" id="KW-0732">Signal</keyword>
<feature type="signal peptide" evidence="1">
    <location>
        <begin position="1"/>
        <end position="19"/>
    </location>
</feature>
<dbReference type="InterPro" id="IPR011050">
    <property type="entry name" value="Pectin_lyase_fold/virulence"/>
</dbReference>
<reference evidence="2 3" key="1">
    <citation type="submission" date="2016-08" db="EMBL/GenBank/DDBJ databases">
        <title>A Parts List for Fungal Cellulosomes Revealed by Comparative Genomics.</title>
        <authorList>
            <consortium name="DOE Joint Genome Institute"/>
            <person name="Haitjema C.H."/>
            <person name="Gilmore S.P."/>
            <person name="Henske J.K."/>
            <person name="Solomon K.V."/>
            <person name="De Groot R."/>
            <person name="Kuo A."/>
            <person name="Mondo S.J."/>
            <person name="Salamov A.A."/>
            <person name="Labutti K."/>
            <person name="Zhao Z."/>
            <person name="Chiniquy J."/>
            <person name="Barry K."/>
            <person name="Brewer H.M."/>
            <person name="Purvine S.O."/>
            <person name="Wright A.T."/>
            <person name="Boxma B."/>
            <person name="Van Alen T."/>
            <person name="Hackstein J.H."/>
            <person name="Baker S.E."/>
            <person name="Grigoriev I.V."/>
            <person name="O'Malley M.A."/>
        </authorList>
    </citation>
    <scope>NUCLEOTIDE SEQUENCE [LARGE SCALE GENOMIC DNA]</scope>
    <source>
        <strain evidence="2 3">G1</strain>
    </source>
</reference>
<comment type="caution">
    <text evidence="2">The sequence shown here is derived from an EMBL/GenBank/DDBJ whole genome shotgun (WGS) entry which is preliminary data.</text>
</comment>
<dbReference type="PANTHER" id="PTHR32158">
    <property type="entry name" value="RING-TYPE DOMAIN-CONTAINING PROTEIN"/>
    <property type="match status" value="1"/>
</dbReference>
<evidence type="ECO:0008006" key="4">
    <source>
        <dbReference type="Google" id="ProtNLM"/>
    </source>
</evidence>
<dbReference type="Proteomes" id="UP000193920">
    <property type="component" value="Unassembled WGS sequence"/>
</dbReference>
<keyword evidence="3" id="KW-1185">Reference proteome</keyword>
<dbReference type="EMBL" id="MCOG01000082">
    <property type="protein sequence ID" value="ORY54793.1"/>
    <property type="molecule type" value="Genomic_DNA"/>
</dbReference>
<protein>
    <recommendedName>
        <fullName evidence="4">EGF-like domain-containing protein</fullName>
    </recommendedName>
</protein>
<evidence type="ECO:0000313" key="3">
    <source>
        <dbReference type="Proteomes" id="UP000193920"/>
    </source>
</evidence>
<evidence type="ECO:0000256" key="1">
    <source>
        <dbReference type="SAM" id="SignalP"/>
    </source>
</evidence>
<organism evidence="2 3">
    <name type="scientific">Neocallimastix californiae</name>
    <dbReference type="NCBI Taxonomy" id="1754190"/>
    <lineage>
        <taxon>Eukaryota</taxon>
        <taxon>Fungi</taxon>
        <taxon>Fungi incertae sedis</taxon>
        <taxon>Chytridiomycota</taxon>
        <taxon>Chytridiomycota incertae sedis</taxon>
        <taxon>Neocallimastigomycetes</taxon>
        <taxon>Neocallimastigales</taxon>
        <taxon>Neocallimastigaceae</taxon>
        <taxon>Neocallimastix</taxon>
    </lineage>
</organism>
<name>A0A1Y2D677_9FUNG</name>
<dbReference type="SUPFAM" id="SSF51126">
    <property type="entry name" value="Pectin lyase-like"/>
    <property type="match status" value="2"/>
</dbReference>
<proteinExistence type="predicted"/>
<gene>
    <name evidence="2" type="ORF">LY90DRAFT_646782</name>
</gene>
<dbReference type="AlphaFoldDB" id="A0A1Y2D677"/>
<dbReference type="PANTHER" id="PTHR32158:SF21">
    <property type="match status" value="1"/>
</dbReference>
<sequence length="865" mass="99313">MNYLKLFIINIILILKCFSVDIYIQKDGYDFSNIKDTIISYASKYNDINIYINYDYYIISITKLIEITVPANTNISFIGNPSNSTKTIIDFIKSPQNLVISFEQYTNQQLIFENIEFTNYYHERASEKTSIIYSIINSVKYNILIRNCIFSNSNSIIFKLDSENFKYENEVKYIIHFDKCKFINIINNGVIFMNNKGNDVLNNSGILISNSEFSNCSDFAMMDYGYLKIEYCVFTQLTSKLNVAIFNKMRYDSVLIIENSIFHDINAIDNTAPFITTYGNSISFYNVTMKNVHNKIGYLIYNNQKKKEIENLTFDLSTFEDISTLITGDNAHIYIQNSTFNNIKNPNTFAAITDSKYSKNYITNCEIKDINLYGSSLFNSQSKLVIANSSIKNVSTNYKPIFDIKYNNLEFRDSDIENIKLFGDSDKTFFISYEGEEKQNSIIFENVNISNINSNGNVIKIYGNDVAIQFKNTVIKDSISYGSFLNSEANNISFIADNLNFQNVMNGNKIVNGVINLQNNINIKIENSIFENNESHSNGGLIFLDDINGLEILIHNSKFLNNLSYSNGGVIYINDKNTIENENENENINSIIIQDSSFENNTAKYFGGVLYTNINEFYNLNIKNNEFINNYAQVAGGVLFLKNINDNVRKIDKDLNLNNKFKDNISLSHGNITATHPTNIIFAGNKTEITEIYPGASLYFTIELKDELNNTVTDREKYYSDIGISIELKDHQMNEVNPNDYLFPNIVSSFINGLNIIQYFKIYSKNIGTFYLQITPKTTSLDDLANYKLLYKLNIKDCNSDLIKITNNEGIFHCESPICMNCNTTGNFECIKYKDEINDYRYNQCICKKGYYGETCSDMIFNSNE</sequence>
<accession>A0A1Y2D677</accession>
<dbReference type="OrthoDB" id="2160618at2759"/>
<feature type="chain" id="PRO_5012847418" description="EGF-like domain-containing protein" evidence="1">
    <location>
        <begin position="20"/>
        <end position="865"/>
    </location>
</feature>